<accession>A0A5C6CFK7</accession>
<evidence type="ECO:0000313" key="2">
    <source>
        <dbReference type="EMBL" id="TWU23693.1"/>
    </source>
</evidence>
<protein>
    <recommendedName>
        <fullName evidence="4">Transmembrane protein (PGPGW)</fullName>
    </recommendedName>
</protein>
<comment type="caution">
    <text evidence="2">The sequence shown here is derived from an EMBL/GenBank/DDBJ whole genome shotgun (WGS) entry which is preliminary data.</text>
</comment>
<keyword evidence="1" id="KW-0472">Membrane</keyword>
<reference evidence="2 3" key="1">
    <citation type="submission" date="2019-02" db="EMBL/GenBank/DDBJ databases">
        <title>Deep-cultivation of Planctomycetes and their phenomic and genomic characterization uncovers novel biology.</title>
        <authorList>
            <person name="Wiegand S."/>
            <person name="Jogler M."/>
            <person name="Boedeker C."/>
            <person name="Pinto D."/>
            <person name="Vollmers J."/>
            <person name="Rivas-Marin E."/>
            <person name="Kohn T."/>
            <person name="Peeters S.H."/>
            <person name="Heuer A."/>
            <person name="Rast P."/>
            <person name="Oberbeckmann S."/>
            <person name="Bunk B."/>
            <person name="Jeske O."/>
            <person name="Meyerdierks A."/>
            <person name="Storesund J.E."/>
            <person name="Kallscheuer N."/>
            <person name="Luecker S."/>
            <person name="Lage O.M."/>
            <person name="Pohl T."/>
            <person name="Merkel B.J."/>
            <person name="Hornburger P."/>
            <person name="Mueller R.-W."/>
            <person name="Bruemmer F."/>
            <person name="Labrenz M."/>
            <person name="Spormann A.M."/>
            <person name="Op Den Camp H."/>
            <person name="Overmann J."/>
            <person name="Amann R."/>
            <person name="Jetten M.S.M."/>
            <person name="Mascher T."/>
            <person name="Medema M.H."/>
            <person name="Devos D.P."/>
            <person name="Kaster A.-K."/>
            <person name="Ovreas L."/>
            <person name="Rohde M."/>
            <person name="Galperin M.Y."/>
            <person name="Jogler C."/>
        </authorList>
    </citation>
    <scope>NUCLEOTIDE SEQUENCE [LARGE SCALE GENOMIC DNA]</scope>
    <source>
        <strain evidence="2 3">Pla144</strain>
    </source>
</reference>
<keyword evidence="1" id="KW-0812">Transmembrane</keyword>
<proteinExistence type="predicted"/>
<gene>
    <name evidence="2" type="ORF">Pla144_38680</name>
</gene>
<dbReference type="Proteomes" id="UP000318437">
    <property type="component" value="Unassembled WGS sequence"/>
</dbReference>
<keyword evidence="1" id="KW-1133">Transmembrane helix</keyword>
<evidence type="ECO:0008006" key="4">
    <source>
        <dbReference type="Google" id="ProtNLM"/>
    </source>
</evidence>
<evidence type="ECO:0000256" key="1">
    <source>
        <dbReference type="SAM" id="Phobius"/>
    </source>
</evidence>
<organism evidence="2 3">
    <name type="scientific">Bythopirellula polymerisocia</name>
    <dbReference type="NCBI Taxonomy" id="2528003"/>
    <lineage>
        <taxon>Bacteria</taxon>
        <taxon>Pseudomonadati</taxon>
        <taxon>Planctomycetota</taxon>
        <taxon>Planctomycetia</taxon>
        <taxon>Pirellulales</taxon>
        <taxon>Lacipirellulaceae</taxon>
        <taxon>Bythopirellula</taxon>
    </lineage>
</organism>
<dbReference type="Pfam" id="PF09656">
    <property type="entry name" value="PGPGW"/>
    <property type="match status" value="1"/>
</dbReference>
<feature type="transmembrane region" description="Helical" evidence="1">
    <location>
        <begin position="43"/>
        <end position="66"/>
    </location>
</feature>
<name>A0A5C6CFK7_9BACT</name>
<sequence length="170" mass="19242">MIIHHFSPPTTDYNLPLHYPVTDHFPPLMISQSLQWMESHQTALWCLTGLSLLTFLASLILIPVVVARIPSDYFLHEQRPSLRWSGQHPVLRATILVAKNAGGILLVLLGLVMLVIPGQGLLTILVGITLLDFPGKFRLERWLISHPPLLRSINWLRSRVNKDPLIIQKS</sequence>
<feature type="transmembrane region" description="Helical" evidence="1">
    <location>
        <begin position="104"/>
        <end position="131"/>
    </location>
</feature>
<dbReference type="InterPro" id="IPR019099">
    <property type="entry name" value="Uncharacterised_PGPGW_TM"/>
</dbReference>
<dbReference type="AlphaFoldDB" id="A0A5C6CFK7"/>
<dbReference type="EMBL" id="SJPS01000006">
    <property type="protein sequence ID" value="TWU23693.1"/>
    <property type="molecule type" value="Genomic_DNA"/>
</dbReference>
<evidence type="ECO:0000313" key="3">
    <source>
        <dbReference type="Proteomes" id="UP000318437"/>
    </source>
</evidence>
<keyword evidence="3" id="KW-1185">Reference proteome</keyword>